<sequence length="102" mass="12230">MNYEHIKEYTKIYEEHQKLLEGLSKSLKDFKDHQKELEKLEKYYYSEDFIKDHDASNKGEIPDDINQGILTEDAVYDLLGDNYYMARELLDLANYIIQDKDE</sequence>
<evidence type="ECO:0000313" key="2">
    <source>
        <dbReference type="EMBL" id="PKZ17003.1"/>
    </source>
</evidence>
<dbReference type="Proteomes" id="UP000234335">
    <property type="component" value="Unassembled WGS sequence"/>
</dbReference>
<protein>
    <submittedName>
        <fullName evidence="2">DUF4298 domain-containing protein</fullName>
    </submittedName>
</protein>
<evidence type="ECO:0000256" key="1">
    <source>
        <dbReference type="SAM" id="Coils"/>
    </source>
</evidence>
<dbReference type="AlphaFoldDB" id="A0A2I1MA21"/>
<keyword evidence="1" id="KW-0175">Coiled coil</keyword>
<dbReference type="InterPro" id="IPR025384">
    <property type="entry name" value="DUF4298"/>
</dbReference>
<accession>A0A2I1MA21</accession>
<reference evidence="2 3" key="1">
    <citation type="submission" date="2017-12" db="EMBL/GenBank/DDBJ databases">
        <title>Phylogenetic diversity of female urinary microbiome.</title>
        <authorList>
            <person name="Thomas-White K."/>
            <person name="Wolfe A.J."/>
        </authorList>
    </citation>
    <scope>NUCLEOTIDE SEQUENCE [LARGE SCALE GENOMIC DNA]</scope>
    <source>
        <strain evidence="2 3">UMB0119</strain>
    </source>
</reference>
<keyword evidence="3" id="KW-1185">Reference proteome</keyword>
<organism evidence="2 3">
    <name type="scientific">Anaerococcus octavius</name>
    <dbReference type="NCBI Taxonomy" id="54007"/>
    <lineage>
        <taxon>Bacteria</taxon>
        <taxon>Bacillati</taxon>
        <taxon>Bacillota</taxon>
        <taxon>Tissierellia</taxon>
        <taxon>Tissierellales</taxon>
        <taxon>Peptoniphilaceae</taxon>
        <taxon>Anaerococcus</taxon>
    </lineage>
</organism>
<dbReference type="EMBL" id="PKGS01000002">
    <property type="protein sequence ID" value="PKZ17003.1"/>
    <property type="molecule type" value="Genomic_DNA"/>
</dbReference>
<name>A0A2I1MA21_9FIRM</name>
<evidence type="ECO:0000313" key="3">
    <source>
        <dbReference type="Proteomes" id="UP000234335"/>
    </source>
</evidence>
<gene>
    <name evidence="2" type="ORF">CYJ34_04225</name>
</gene>
<proteinExistence type="predicted"/>
<feature type="coiled-coil region" evidence="1">
    <location>
        <begin position="6"/>
        <end position="43"/>
    </location>
</feature>
<comment type="caution">
    <text evidence="2">The sequence shown here is derived from an EMBL/GenBank/DDBJ whole genome shotgun (WGS) entry which is preliminary data.</text>
</comment>
<dbReference type="Pfam" id="PF14131">
    <property type="entry name" value="DUF4298"/>
    <property type="match status" value="1"/>
</dbReference>
<dbReference type="RefSeq" id="WP_101540102.1">
    <property type="nucleotide sequence ID" value="NZ_JBHWQV010000041.1"/>
</dbReference>